<dbReference type="Proteomes" id="UP001243846">
    <property type="component" value="Unassembled WGS sequence"/>
</dbReference>
<reference evidence="2" key="1">
    <citation type="journal article" date="2019" name="Int. J. Syst. Evol. Microbiol.">
        <title>The Global Catalogue of Microorganisms (GCM) 10K type strain sequencing project: providing services to taxonomists for standard genome sequencing and annotation.</title>
        <authorList>
            <consortium name="The Broad Institute Genomics Platform"/>
            <consortium name="The Broad Institute Genome Sequencing Center for Infectious Disease"/>
            <person name="Wu L."/>
            <person name="Ma J."/>
        </authorList>
    </citation>
    <scope>NUCLEOTIDE SEQUENCE [LARGE SCALE GENOMIC DNA]</scope>
    <source>
        <strain evidence="2">CECT 8482</strain>
    </source>
</reference>
<evidence type="ECO:0000313" key="1">
    <source>
        <dbReference type="EMBL" id="MDN3713997.1"/>
    </source>
</evidence>
<gene>
    <name evidence="1" type="ORF">QWZ10_23470</name>
</gene>
<dbReference type="EMBL" id="JAUFRC010000003">
    <property type="protein sequence ID" value="MDN3713997.1"/>
    <property type="molecule type" value="Genomic_DNA"/>
</dbReference>
<accession>A0ABT8DE35</accession>
<sequence length="42" mass="4267">MISLIAAKPGSRLSISPPRSLAAAIRKWTPAVPAISGSAILP</sequence>
<organism evidence="1 2">
    <name type="scientific">Paracoccus cavernae</name>
    <dbReference type="NCBI Taxonomy" id="1571207"/>
    <lineage>
        <taxon>Bacteria</taxon>
        <taxon>Pseudomonadati</taxon>
        <taxon>Pseudomonadota</taxon>
        <taxon>Alphaproteobacteria</taxon>
        <taxon>Rhodobacterales</taxon>
        <taxon>Paracoccaceae</taxon>
        <taxon>Paracoccus</taxon>
    </lineage>
</organism>
<protein>
    <submittedName>
        <fullName evidence="1">Uncharacterized protein</fullName>
    </submittedName>
</protein>
<evidence type="ECO:0000313" key="2">
    <source>
        <dbReference type="Proteomes" id="UP001243846"/>
    </source>
</evidence>
<keyword evidence="2" id="KW-1185">Reference proteome</keyword>
<comment type="caution">
    <text evidence="1">The sequence shown here is derived from an EMBL/GenBank/DDBJ whole genome shotgun (WGS) entry which is preliminary data.</text>
</comment>
<proteinExistence type="predicted"/>
<name>A0ABT8DE35_9RHOB</name>